<sequence length="492" mass="55764">MRLSVYLGENEIRTVLGRSGKTIEIMDCLSVRLKEGALINDVVTEEAAVKEVLNGIRKRYGKYRRHVYLTMGGNQIITKVLSAPRLPRCQMMELVRRELSDLILPSEKDGYVYDYSIVRKKNRDHKGRTILCVAMKRSVIHEYQTLFSECGMKLKAIDVAVDGLNSLVDFLPSFRNKTFIMAVADGRNMMTSLYIDGVYAYTNRMRLVDERGTSESLEEMVKVIRSVIHFCKMQRDEFELDFVCLCGLGKEEVDSLIPEIVNNEDIAVTVPGPESWITVKEGLNYSMDQYMYVTGSLLGSRKSLDLIGAAKQKAGRGEEEKSHFLAACLLPAAVITVFLGNAVRNEIAVRNMREEIQILEERLSVKERKEALAEEKQLKEKLASLRILTAGQSAVKKEAAKMPEMNSAVRSYIFGTAAGKLELSEPEYTQGVLRFDGKSRKYEEITDYVRELEESGLFSTVEYSGFTNVNPVTKEKDDWYYVQLACMLKTPE</sequence>
<dbReference type="Gene3D" id="3.30.420.40">
    <property type="match status" value="1"/>
</dbReference>
<organism evidence="2 3">
    <name type="scientific">Hungatella hathewayi</name>
    <dbReference type="NCBI Taxonomy" id="154046"/>
    <lineage>
        <taxon>Bacteria</taxon>
        <taxon>Bacillati</taxon>
        <taxon>Bacillota</taxon>
        <taxon>Clostridia</taxon>
        <taxon>Lachnospirales</taxon>
        <taxon>Lachnospiraceae</taxon>
        <taxon>Hungatella</taxon>
    </lineage>
</organism>
<name>A0AAW9WHR9_9FIRM</name>
<evidence type="ECO:0000256" key="1">
    <source>
        <dbReference type="SAM" id="Coils"/>
    </source>
</evidence>
<feature type="coiled-coil region" evidence="1">
    <location>
        <begin position="342"/>
        <end position="388"/>
    </location>
</feature>
<accession>A0AAW9WHR9</accession>
<reference evidence="2 3" key="1">
    <citation type="submission" date="2019-09" db="EMBL/GenBank/DDBJ databases">
        <title>Draft genome sequencing of Hungatella hathewayi 123Y-2.</title>
        <authorList>
            <person name="Lv Q."/>
            <person name="Li S."/>
        </authorList>
    </citation>
    <scope>NUCLEOTIDE SEQUENCE [LARGE SCALE GENOMIC DNA]</scope>
    <source>
        <strain evidence="2 3">123Y-2</strain>
    </source>
</reference>
<dbReference type="EMBL" id="WNME01000007">
    <property type="protein sequence ID" value="MUB63938.1"/>
    <property type="molecule type" value="Genomic_DNA"/>
</dbReference>
<protein>
    <submittedName>
        <fullName evidence="2">Fimbrial assembly protein</fullName>
    </submittedName>
</protein>
<dbReference type="AlphaFoldDB" id="A0AAW9WHR9"/>
<dbReference type="InterPro" id="IPR050696">
    <property type="entry name" value="FtsA/MreB"/>
</dbReference>
<dbReference type="Proteomes" id="UP000434223">
    <property type="component" value="Unassembled WGS sequence"/>
</dbReference>
<comment type="caution">
    <text evidence="2">The sequence shown here is derived from an EMBL/GenBank/DDBJ whole genome shotgun (WGS) entry which is preliminary data.</text>
</comment>
<evidence type="ECO:0000313" key="2">
    <source>
        <dbReference type="EMBL" id="MUB63938.1"/>
    </source>
</evidence>
<gene>
    <name evidence="2" type="ORF">GNE07_12835</name>
</gene>
<dbReference type="PANTHER" id="PTHR32432">
    <property type="entry name" value="CELL DIVISION PROTEIN FTSA-RELATED"/>
    <property type="match status" value="1"/>
</dbReference>
<dbReference type="PANTHER" id="PTHR32432:SF3">
    <property type="entry name" value="ETHANOLAMINE UTILIZATION PROTEIN EUTJ"/>
    <property type="match status" value="1"/>
</dbReference>
<evidence type="ECO:0000313" key="3">
    <source>
        <dbReference type="Proteomes" id="UP000434223"/>
    </source>
</evidence>
<proteinExistence type="predicted"/>
<dbReference type="Pfam" id="PF11104">
    <property type="entry name" value="PilM_2"/>
    <property type="match status" value="1"/>
</dbReference>
<dbReference type="InterPro" id="IPR005883">
    <property type="entry name" value="PilM"/>
</dbReference>
<dbReference type="RefSeq" id="WP_055650752.1">
    <property type="nucleotide sequence ID" value="NZ_CABJBJ010000006.1"/>
</dbReference>
<keyword evidence="1" id="KW-0175">Coiled coil</keyword>